<dbReference type="Gene3D" id="3.40.50.300">
    <property type="entry name" value="P-loop containing nucleotide triphosphate hydrolases"/>
    <property type="match status" value="1"/>
</dbReference>
<dbReference type="AlphaFoldDB" id="A0AAE0RRY8"/>
<gene>
    <name evidence="3" type="ORF">CHS0354_002191</name>
</gene>
<feature type="signal peptide" evidence="2">
    <location>
        <begin position="1"/>
        <end position="23"/>
    </location>
</feature>
<dbReference type="InterPro" id="IPR013783">
    <property type="entry name" value="Ig-like_fold"/>
</dbReference>
<evidence type="ECO:0000313" key="4">
    <source>
        <dbReference type="Proteomes" id="UP001195483"/>
    </source>
</evidence>
<name>A0AAE0RRY8_9BIVA</name>
<keyword evidence="1" id="KW-0812">Transmembrane</keyword>
<sequence>MYQLCCIHRFALAFLILLDIIWTNGICGSLDNTTDVVSFQWLSVPTPIVACTEEDVTFNWRYQPGRYAVGARTWYRDTGKNAERIAYWNQAQGFVCEDKFKDRVERIGEDGLLLKSIAHNDNNIYTMIVRFPLSADVNPEQNVNLTVYEPPLEGCCRPTLHRLENGMGLQADLHPQACGTPPFDFEWKNVPGGTANGSIAMFGSMEVSGNFKVCVKGAAVQKCYKGEPDSLCQEQYIEKRSTPAEQNLIVVVTVSVTVTIVILLGLSFLLWFLCRRKLQNCACKELRNNGDDEGHPLTETEREQKLDEAMEKVANILYVTYKTNKELALHEISKLQLETIELNFYDTVKPNPTYKRCLYHKGKQRKLLIIEGDLGSGKMTWCRKFLKTWCSSFEHSHTTGNDTSQGEQNKDIKTLGLFPLLFFVSLRDVGTDQSPTDIIQRQCLKKEQLPDDLKSLITHRHEKIILLIHGADETRGDIRILNDFLNMNCMMIVTCHDWKTIEPRYTIQKEQLKTMASIRFKKIDSEKVEKYAQNIFSDYDYPENAYKKFMESVDCNNLKELMREAFFVQPLIHIWCQYDTLPSDIAGVCLCFIHDNLKKHRKKLNSYTDLNLDFSEIVKFIPRTHGMIFIINFGKALKGLGKTAYDCLKNNESKDIFSEEELMTNTSKTDTKLAEICIAAKLVSAAPVGDNGGKKRLRFRHPVIQNFMVAFYRACEPKSKVEYASCNDNKFIQTLLTDLRKA</sequence>
<organism evidence="3 4">
    <name type="scientific">Potamilus streckersoni</name>
    <dbReference type="NCBI Taxonomy" id="2493646"/>
    <lineage>
        <taxon>Eukaryota</taxon>
        <taxon>Metazoa</taxon>
        <taxon>Spiralia</taxon>
        <taxon>Lophotrochozoa</taxon>
        <taxon>Mollusca</taxon>
        <taxon>Bivalvia</taxon>
        <taxon>Autobranchia</taxon>
        <taxon>Heteroconchia</taxon>
        <taxon>Palaeoheterodonta</taxon>
        <taxon>Unionida</taxon>
        <taxon>Unionoidea</taxon>
        <taxon>Unionidae</taxon>
        <taxon>Ambleminae</taxon>
        <taxon>Lampsilini</taxon>
        <taxon>Potamilus</taxon>
    </lineage>
</organism>
<evidence type="ECO:0000256" key="2">
    <source>
        <dbReference type="SAM" id="SignalP"/>
    </source>
</evidence>
<keyword evidence="1" id="KW-1133">Transmembrane helix</keyword>
<evidence type="ECO:0008006" key="5">
    <source>
        <dbReference type="Google" id="ProtNLM"/>
    </source>
</evidence>
<dbReference type="InterPro" id="IPR036179">
    <property type="entry name" value="Ig-like_dom_sf"/>
</dbReference>
<dbReference type="PANTHER" id="PTHR46312:SF2">
    <property type="entry name" value="NUCLEOTIDE-BINDING OLIGOMERIZATION DOMAIN-CONTAINING PROTEIN 2-LIKE"/>
    <property type="match status" value="1"/>
</dbReference>
<feature type="transmembrane region" description="Helical" evidence="1">
    <location>
        <begin position="248"/>
        <end position="273"/>
    </location>
</feature>
<evidence type="ECO:0000313" key="3">
    <source>
        <dbReference type="EMBL" id="KAK3578618.1"/>
    </source>
</evidence>
<evidence type="ECO:0000256" key="1">
    <source>
        <dbReference type="SAM" id="Phobius"/>
    </source>
</evidence>
<dbReference type="EMBL" id="JAEAOA010000192">
    <property type="protein sequence ID" value="KAK3578618.1"/>
    <property type="molecule type" value="Genomic_DNA"/>
</dbReference>
<keyword evidence="4" id="KW-1185">Reference proteome</keyword>
<keyword evidence="2" id="KW-0732">Signal</keyword>
<dbReference type="SUPFAM" id="SSF48726">
    <property type="entry name" value="Immunoglobulin"/>
    <property type="match status" value="1"/>
</dbReference>
<reference evidence="3" key="2">
    <citation type="journal article" date="2021" name="Genome Biol. Evol.">
        <title>Developing a high-quality reference genome for a parasitic bivalve with doubly uniparental inheritance (Bivalvia: Unionida).</title>
        <authorList>
            <person name="Smith C.H."/>
        </authorList>
    </citation>
    <scope>NUCLEOTIDE SEQUENCE</scope>
    <source>
        <strain evidence="3">CHS0354</strain>
        <tissue evidence="3">Mantle</tissue>
    </source>
</reference>
<dbReference type="InterPro" id="IPR027417">
    <property type="entry name" value="P-loop_NTPase"/>
</dbReference>
<reference evidence="3" key="3">
    <citation type="submission" date="2023-05" db="EMBL/GenBank/DDBJ databases">
        <authorList>
            <person name="Smith C.H."/>
        </authorList>
    </citation>
    <scope>NUCLEOTIDE SEQUENCE</scope>
    <source>
        <strain evidence="3">CHS0354</strain>
        <tissue evidence="3">Mantle</tissue>
    </source>
</reference>
<accession>A0AAE0RRY8</accession>
<feature type="chain" id="PRO_5042210008" description="NACHT domain-containing protein" evidence="2">
    <location>
        <begin position="24"/>
        <end position="742"/>
    </location>
</feature>
<protein>
    <recommendedName>
        <fullName evidence="5">NACHT domain-containing protein</fullName>
    </recommendedName>
</protein>
<keyword evidence="1" id="KW-0472">Membrane</keyword>
<dbReference type="PANTHER" id="PTHR46312">
    <property type="entry name" value="NACHT DOMAIN-CONTAINING PROTEIN"/>
    <property type="match status" value="1"/>
</dbReference>
<dbReference type="Gene3D" id="2.60.40.10">
    <property type="entry name" value="Immunoglobulins"/>
    <property type="match status" value="1"/>
</dbReference>
<dbReference type="Proteomes" id="UP001195483">
    <property type="component" value="Unassembled WGS sequence"/>
</dbReference>
<comment type="caution">
    <text evidence="3">The sequence shown here is derived from an EMBL/GenBank/DDBJ whole genome shotgun (WGS) entry which is preliminary data.</text>
</comment>
<proteinExistence type="predicted"/>
<reference evidence="3" key="1">
    <citation type="journal article" date="2021" name="Genome Biol. Evol.">
        <title>A High-Quality Reference Genome for a Parasitic Bivalve with Doubly Uniparental Inheritance (Bivalvia: Unionida).</title>
        <authorList>
            <person name="Smith C.H."/>
        </authorList>
    </citation>
    <scope>NUCLEOTIDE SEQUENCE</scope>
    <source>
        <strain evidence="3">CHS0354</strain>
    </source>
</reference>